<evidence type="ECO:0000313" key="10">
    <source>
        <dbReference type="Proteomes" id="UP000177346"/>
    </source>
</evidence>
<evidence type="ECO:0000256" key="1">
    <source>
        <dbReference type="ARBA" id="ARBA00022475"/>
    </source>
</evidence>
<evidence type="ECO:0000259" key="8">
    <source>
        <dbReference type="Pfam" id="PF00535"/>
    </source>
</evidence>
<evidence type="ECO:0000256" key="4">
    <source>
        <dbReference type="ARBA" id="ARBA00022692"/>
    </source>
</evidence>
<dbReference type="GO" id="GO:0005886">
    <property type="term" value="C:plasma membrane"/>
    <property type="evidence" value="ECO:0007669"/>
    <property type="project" value="TreeGrafter"/>
</dbReference>
<evidence type="ECO:0000256" key="3">
    <source>
        <dbReference type="ARBA" id="ARBA00022679"/>
    </source>
</evidence>
<dbReference type="Proteomes" id="UP000177346">
    <property type="component" value="Unassembled WGS sequence"/>
</dbReference>
<keyword evidence="7" id="KW-0472">Membrane</keyword>
<dbReference type="CDD" id="cd04179">
    <property type="entry name" value="DPM_DPG-synthase_like"/>
    <property type="match status" value="1"/>
</dbReference>
<dbReference type="EMBL" id="MFIF01000009">
    <property type="protein sequence ID" value="OGF87062.1"/>
    <property type="molecule type" value="Genomic_DNA"/>
</dbReference>
<name>A0A1F5XGJ5_9BACT</name>
<keyword evidence="5" id="KW-0448">Lipopolysaccharide biosynthesis</keyword>
<dbReference type="SUPFAM" id="SSF53448">
    <property type="entry name" value="Nucleotide-diphospho-sugar transferases"/>
    <property type="match status" value="1"/>
</dbReference>
<dbReference type="GO" id="GO:0009103">
    <property type="term" value="P:lipopolysaccharide biosynthetic process"/>
    <property type="evidence" value="ECO:0007669"/>
    <property type="project" value="UniProtKB-KW"/>
</dbReference>
<gene>
    <name evidence="9" type="ORF">A3B19_01365</name>
</gene>
<dbReference type="PANTHER" id="PTHR48090:SF3">
    <property type="entry name" value="UNDECAPRENYL-PHOSPHATE 4-DEOXY-4-FORMAMIDO-L-ARABINOSE TRANSFERASE"/>
    <property type="match status" value="1"/>
</dbReference>
<dbReference type="InterPro" id="IPR029044">
    <property type="entry name" value="Nucleotide-diphossugar_trans"/>
</dbReference>
<evidence type="ECO:0000313" key="9">
    <source>
        <dbReference type="EMBL" id="OGF87062.1"/>
    </source>
</evidence>
<keyword evidence="6" id="KW-1133">Transmembrane helix</keyword>
<proteinExistence type="predicted"/>
<sequence length="246" mass="28477">MAESKLSSLSIFFPFYNEEGNVEKMIASAYEVGLKFTNDLEVIALHGGPSKDGTFKKILEMKEKFPQLKIVDKRDNTEGYAVIKYGFAACSKEFVFYTDGDAQYRLEDDFPKLVNKYKETGADVVNGYKKDRRYGFLRDFLSKSYAVLARFFFQLPIRDVDCDFRLIRKSVMDKIVLESGNASILPEMIKKLELAGARFAEVYVNHYEREYGKSSYTAFTLLKEKLIGDVKLFFKMRKLLKTYPKK</sequence>
<dbReference type="Pfam" id="PF00535">
    <property type="entry name" value="Glycos_transf_2"/>
    <property type="match status" value="1"/>
</dbReference>
<organism evidence="9 10">
    <name type="scientific">Candidatus Giovannonibacteria bacterium RIFCSPLOWO2_01_FULL_46_32</name>
    <dbReference type="NCBI Taxonomy" id="1798353"/>
    <lineage>
        <taxon>Bacteria</taxon>
        <taxon>Candidatus Giovannoniibacteriota</taxon>
    </lineage>
</organism>
<evidence type="ECO:0000256" key="7">
    <source>
        <dbReference type="ARBA" id="ARBA00023136"/>
    </source>
</evidence>
<feature type="domain" description="Glycosyltransferase 2-like" evidence="8">
    <location>
        <begin position="10"/>
        <end position="175"/>
    </location>
</feature>
<evidence type="ECO:0000256" key="2">
    <source>
        <dbReference type="ARBA" id="ARBA00022676"/>
    </source>
</evidence>
<keyword evidence="2" id="KW-0328">Glycosyltransferase</keyword>
<comment type="caution">
    <text evidence="9">The sequence shown here is derived from an EMBL/GenBank/DDBJ whole genome shotgun (WGS) entry which is preliminary data.</text>
</comment>
<keyword evidence="4" id="KW-0812">Transmembrane</keyword>
<evidence type="ECO:0000256" key="5">
    <source>
        <dbReference type="ARBA" id="ARBA00022985"/>
    </source>
</evidence>
<keyword evidence="1" id="KW-1003">Cell membrane</keyword>
<dbReference type="AlphaFoldDB" id="A0A1F5XGJ5"/>
<dbReference type="Gene3D" id="3.90.550.10">
    <property type="entry name" value="Spore Coat Polysaccharide Biosynthesis Protein SpsA, Chain A"/>
    <property type="match status" value="1"/>
</dbReference>
<evidence type="ECO:0000256" key="6">
    <source>
        <dbReference type="ARBA" id="ARBA00022989"/>
    </source>
</evidence>
<keyword evidence="3" id="KW-0808">Transferase</keyword>
<protein>
    <recommendedName>
        <fullName evidence="8">Glycosyltransferase 2-like domain-containing protein</fullName>
    </recommendedName>
</protein>
<dbReference type="GO" id="GO:0099621">
    <property type="term" value="F:undecaprenyl-phosphate 4-deoxy-4-formamido-L-arabinose transferase activity"/>
    <property type="evidence" value="ECO:0007669"/>
    <property type="project" value="TreeGrafter"/>
</dbReference>
<dbReference type="InterPro" id="IPR001173">
    <property type="entry name" value="Glyco_trans_2-like"/>
</dbReference>
<dbReference type="PANTHER" id="PTHR48090">
    <property type="entry name" value="UNDECAPRENYL-PHOSPHATE 4-DEOXY-4-FORMAMIDO-L-ARABINOSE TRANSFERASE-RELATED"/>
    <property type="match status" value="1"/>
</dbReference>
<reference evidence="9 10" key="1">
    <citation type="journal article" date="2016" name="Nat. Commun.">
        <title>Thousands of microbial genomes shed light on interconnected biogeochemical processes in an aquifer system.</title>
        <authorList>
            <person name="Anantharaman K."/>
            <person name="Brown C.T."/>
            <person name="Hug L.A."/>
            <person name="Sharon I."/>
            <person name="Castelle C.J."/>
            <person name="Probst A.J."/>
            <person name="Thomas B.C."/>
            <person name="Singh A."/>
            <person name="Wilkins M.J."/>
            <person name="Karaoz U."/>
            <person name="Brodie E.L."/>
            <person name="Williams K.H."/>
            <person name="Hubbard S.S."/>
            <person name="Banfield J.F."/>
        </authorList>
    </citation>
    <scope>NUCLEOTIDE SEQUENCE [LARGE SCALE GENOMIC DNA]</scope>
</reference>
<accession>A0A1F5XGJ5</accession>
<dbReference type="InterPro" id="IPR050256">
    <property type="entry name" value="Glycosyltransferase_2"/>
</dbReference>